<protein>
    <recommendedName>
        <fullName evidence="1">DUF7809 domain-containing protein</fullName>
    </recommendedName>
</protein>
<organism evidence="2 3">
    <name type="scientific">Caenorhabditis nigoni</name>
    <dbReference type="NCBI Taxonomy" id="1611254"/>
    <lineage>
        <taxon>Eukaryota</taxon>
        <taxon>Metazoa</taxon>
        <taxon>Ecdysozoa</taxon>
        <taxon>Nematoda</taxon>
        <taxon>Chromadorea</taxon>
        <taxon>Rhabditida</taxon>
        <taxon>Rhabditina</taxon>
        <taxon>Rhabditomorpha</taxon>
        <taxon>Rhabditoidea</taxon>
        <taxon>Rhabditidae</taxon>
        <taxon>Peloderinae</taxon>
        <taxon>Caenorhabditis</taxon>
    </lineage>
</organism>
<evidence type="ECO:0000313" key="2">
    <source>
        <dbReference type="EMBL" id="PIC43728.1"/>
    </source>
</evidence>
<dbReference type="AlphaFoldDB" id="A0A2G5UW46"/>
<keyword evidence="3" id="KW-1185">Reference proteome</keyword>
<feature type="domain" description="DUF7809" evidence="1">
    <location>
        <begin position="56"/>
        <end position="210"/>
    </location>
</feature>
<comment type="caution">
    <text evidence="2">The sequence shown here is derived from an EMBL/GenBank/DDBJ whole genome shotgun (WGS) entry which is preliminary data.</text>
</comment>
<name>A0A2G5UW46_9PELO</name>
<gene>
    <name evidence="2" type="primary">Cnig_chr_II.g4356</name>
    <name evidence="2" type="ORF">B9Z55_004356</name>
</gene>
<dbReference type="InterPro" id="IPR056711">
    <property type="entry name" value="DUF7809"/>
</dbReference>
<accession>A0A2G5UW46</accession>
<dbReference type="PANTHER" id="PTHR21447:SF13">
    <property type="entry name" value="RING-TYPE DOMAIN-CONTAINING PROTEIN"/>
    <property type="match status" value="1"/>
</dbReference>
<dbReference type="GO" id="GO:0045087">
    <property type="term" value="P:innate immune response"/>
    <property type="evidence" value="ECO:0007669"/>
    <property type="project" value="TreeGrafter"/>
</dbReference>
<reference evidence="3" key="1">
    <citation type="submission" date="2017-10" db="EMBL/GenBank/DDBJ databases">
        <title>Rapid genome shrinkage in a self-fertile nematode reveals novel sperm competition proteins.</title>
        <authorList>
            <person name="Yin D."/>
            <person name="Schwarz E.M."/>
            <person name="Thomas C.G."/>
            <person name="Felde R.L."/>
            <person name="Korf I.F."/>
            <person name="Cutter A.D."/>
            <person name="Schartner C.M."/>
            <person name="Ralston E.J."/>
            <person name="Meyer B.J."/>
            <person name="Haag E.S."/>
        </authorList>
    </citation>
    <scope>NUCLEOTIDE SEQUENCE [LARGE SCALE GENOMIC DNA]</scope>
    <source>
        <strain evidence="3">JU1422</strain>
    </source>
</reference>
<dbReference type="Proteomes" id="UP000230233">
    <property type="component" value="Chromosome II"/>
</dbReference>
<sequence>MDKVYPKLRMYGSAEELLENINIFKDFPGSQEFFGTTDDPYQTRPRIFKSFKNEKYMAKSDLFVILQNMIFHLPPEFHKNCALTAVIYLKSKQGSIEKCAEFVKFDEERFEGIFKKLEEQVRKIREEQFQPTQLEQLTVEFSGLSNLEIHQKFQKLIPFELDDNQDDYLSVILGKCIDFSQKALFFSRCKPLINSLDTIIYENLEMFLPRGEDSEEPITVRIFRDGDQQYLMKSEIFKIKPDEASGFMDTITMEELFRKHESHTKNVEFIRYPITRAKHRVTPVQGPFGKFYLLAVDVFFDEMLRDLIQGLRVFQKYTVEEFSRFSLTIHEIEQYFYATENPYFIQSDKTLWVKYGEMSDRPAKEVRNVEPSGFTVQDLKNELAHLGLTTTFPEIQEYAEKVYSEVDKRKKESVLRACDMYDAVEQCQVNCILKRFPYATMVNDPENTSGKW</sequence>
<evidence type="ECO:0000313" key="3">
    <source>
        <dbReference type="Proteomes" id="UP000230233"/>
    </source>
</evidence>
<dbReference type="OrthoDB" id="10691920at2759"/>
<dbReference type="Pfam" id="PF25100">
    <property type="entry name" value="DUF7809"/>
    <property type="match status" value="1"/>
</dbReference>
<dbReference type="GO" id="GO:0045121">
    <property type="term" value="C:membrane raft"/>
    <property type="evidence" value="ECO:0007669"/>
    <property type="project" value="TreeGrafter"/>
</dbReference>
<dbReference type="PANTHER" id="PTHR21447">
    <property type="entry name" value="RING-TYPE DOMAIN-CONTAINING PROTEIN-RELATED"/>
    <property type="match status" value="1"/>
</dbReference>
<dbReference type="EMBL" id="PDUG01000002">
    <property type="protein sequence ID" value="PIC43728.1"/>
    <property type="molecule type" value="Genomic_DNA"/>
</dbReference>
<proteinExistence type="predicted"/>
<evidence type="ECO:0000259" key="1">
    <source>
        <dbReference type="Pfam" id="PF25100"/>
    </source>
</evidence>